<dbReference type="PROSITE" id="PS51318">
    <property type="entry name" value="TAT"/>
    <property type="match status" value="1"/>
</dbReference>
<reference evidence="4" key="1">
    <citation type="submission" date="2015-11" db="EMBL/GenBank/DDBJ databases">
        <authorList>
            <person name="Varghese N."/>
        </authorList>
    </citation>
    <scope>NUCLEOTIDE SEQUENCE [LARGE SCALE GENOMIC DNA]</scope>
    <source>
        <strain evidence="4">DSM 45899</strain>
    </source>
</reference>
<dbReference type="AlphaFoldDB" id="A0A0S4QNL6"/>
<feature type="signal peptide" evidence="2">
    <location>
        <begin position="1"/>
        <end position="50"/>
    </location>
</feature>
<keyword evidence="2" id="KW-0732">Signal</keyword>
<protein>
    <submittedName>
        <fullName evidence="3">Uncharacterized protein</fullName>
    </submittedName>
</protein>
<dbReference type="EMBL" id="FAOZ01000011">
    <property type="protein sequence ID" value="CUU57239.1"/>
    <property type="molecule type" value="Genomic_DNA"/>
</dbReference>
<evidence type="ECO:0000256" key="2">
    <source>
        <dbReference type="SAM" id="SignalP"/>
    </source>
</evidence>
<keyword evidence="4" id="KW-1185">Reference proteome</keyword>
<sequence>MSRTAQQQRHRHRHHHRRRATGPRRRFLAVLVLLAGSGLLTLGGSTPAWAADTTQYAGDTTRGLGVAVPFEGLTDQNGNPVPISGAVGVDLVLGSTQQPYLPCQNYNRATGTGDTYVNACQERGSYATYTRFATGKGLMFPHGYFMGDSQPDLVHGGTLNTSWGSRTAGLSFEFYPQLDRDPEFVHSRFYIDVFDHHANGWTYSAWVGRIKLATLNDPGTARVGGRLTDGGRAPAKDRVKFLIFGGNAESSNGYPISSFAVFTSSGASTWDSGAMYAGPQRITVTDTATNRECVIDLKGISGRNNTLDLDLAQPGFGAPGAVCH</sequence>
<evidence type="ECO:0000313" key="3">
    <source>
        <dbReference type="EMBL" id="CUU57239.1"/>
    </source>
</evidence>
<evidence type="ECO:0000256" key="1">
    <source>
        <dbReference type="SAM" id="MobiDB-lite"/>
    </source>
</evidence>
<feature type="compositionally biased region" description="Basic residues" evidence="1">
    <location>
        <begin position="8"/>
        <end position="22"/>
    </location>
</feature>
<proteinExistence type="predicted"/>
<name>A0A0S4QNL6_9ACTN</name>
<accession>A0A0S4QNL6</accession>
<organism evidence="3 4">
    <name type="scientific">Parafrankia irregularis</name>
    <dbReference type="NCBI Taxonomy" id="795642"/>
    <lineage>
        <taxon>Bacteria</taxon>
        <taxon>Bacillati</taxon>
        <taxon>Actinomycetota</taxon>
        <taxon>Actinomycetes</taxon>
        <taxon>Frankiales</taxon>
        <taxon>Frankiaceae</taxon>
        <taxon>Parafrankia</taxon>
    </lineage>
</organism>
<dbReference type="InterPro" id="IPR006311">
    <property type="entry name" value="TAT_signal"/>
</dbReference>
<evidence type="ECO:0000313" key="4">
    <source>
        <dbReference type="Proteomes" id="UP000198802"/>
    </source>
</evidence>
<dbReference type="Proteomes" id="UP000198802">
    <property type="component" value="Unassembled WGS sequence"/>
</dbReference>
<feature type="region of interest" description="Disordered" evidence="1">
    <location>
        <begin position="1"/>
        <end position="22"/>
    </location>
</feature>
<dbReference type="RefSeq" id="WP_091278373.1">
    <property type="nucleotide sequence ID" value="NZ_FAOZ01000011.1"/>
</dbReference>
<gene>
    <name evidence="3" type="ORF">Ga0074812_11175</name>
</gene>
<feature type="chain" id="PRO_5006626377" evidence="2">
    <location>
        <begin position="51"/>
        <end position="324"/>
    </location>
</feature>